<keyword evidence="4" id="KW-1185">Reference proteome</keyword>
<organism evidence="3 4">
    <name type="scientific">Pseudohaliea rubra DSM 19751</name>
    <dbReference type="NCBI Taxonomy" id="1265313"/>
    <lineage>
        <taxon>Bacteria</taxon>
        <taxon>Pseudomonadati</taxon>
        <taxon>Pseudomonadota</taxon>
        <taxon>Gammaproteobacteria</taxon>
        <taxon>Cellvibrionales</taxon>
        <taxon>Halieaceae</taxon>
        <taxon>Pseudohaliea</taxon>
    </lineage>
</organism>
<dbReference type="InterPro" id="IPR010131">
    <property type="entry name" value="MdtP/NodT-like"/>
</dbReference>
<dbReference type="EMBL" id="AUVB01000074">
    <property type="protein sequence ID" value="KGE03038.1"/>
    <property type="molecule type" value="Genomic_DNA"/>
</dbReference>
<evidence type="ECO:0000313" key="4">
    <source>
        <dbReference type="Proteomes" id="UP000029640"/>
    </source>
</evidence>
<dbReference type="Proteomes" id="UP000029640">
    <property type="component" value="Unassembled WGS sequence"/>
</dbReference>
<dbReference type="Gene3D" id="2.20.200.10">
    <property type="entry name" value="Outer membrane efflux proteins (OEP)"/>
    <property type="match status" value="1"/>
</dbReference>
<dbReference type="PANTHER" id="PTHR30203">
    <property type="entry name" value="OUTER MEMBRANE CATION EFFLUX PROTEIN"/>
    <property type="match status" value="1"/>
</dbReference>
<keyword evidence="2" id="KW-0812">Transmembrane</keyword>
<keyword evidence="2" id="KW-0732">Signal</keyword>
<comment type="caution">
    <text evidence="3">The sequence shown here is derived from an EMBL/GenBank/DDBJ whole genome shotgun (WGS) entry which is preliminary data.</text>
</comment>
<gene>
    <name evidence="3" type="ORF">HRUBRA_02385</name>
</gene>
<dbReference type="STRING" id="1265313.HRUBRA_02385"/>
<evidence type="ECO:0000256" key="1">
    <source>
        <dbReference type="ARBA" id="ARBA00007613"/>
    </source>
</evidence>
<evidence type="ECO:0000256" key="2">
    <source>
        <dbReference type="RuleBase" id="RU362097"/>
    </source>
</evidence>
<dbReference type="PANTHER" id="PTHR30203:SF21">
    <property type="entry name" value="OUTER MEMBRANE COMPONENT OF MULTIDRUG EFFLUX PUMP-RELATED"/>
    <property type="match status" value="1"/>
</dbReference>
<accession>A0A095VPK9</accession>
<proteinExistence type="inferred from homology"/>
<evidence type="ECO:0000313" key="3">
    <source>
        <dbReference type="EMBL" id="KGE03038.1"/>
    </source>
</evidence>
<keyword evidence="2" id="KW-1134">Transmembrane beta strand</keyword>
<dbReference type="eggNOG" id="COG1538">
    <property type="taxonomic scope" value="Bacteria"/>
</dbReference>
<reference evidence="3 4" key="1">
    <citation type="journal article" date="2014" name="Genome Announc.">
        <title>Genome Sequence of Gammaproteobacterial Pseudohaliea rubra Type Strain DSM 19751, Isolated from Coastal Seawater of the Mediterranean Sea.</title>
        <authorList>
            <person name="Spring S."/>
            <person name="Fiebig A."/>
            <person name="Riedel T."/>
            <person name="Goker M."/>
            <person name="Klenk H.P."/>
        </authorList>
    </citation>
    <scope>NUCLEOTIDE SEQUENCE [LARGE SCALE GENOMIC DNA]</scope>
    <source>
        <strain evidence="3 4">DSM 19751</strain>
    </source>
</reference>
<dbReference type="AlphaFoldDB" id="A0A095VPK9"/>
<dbReference type="SUPFAM" id="SSF56954">
    <property type="entry name" value="Outer membrane efflux proteins (OEP)"/>
    <property type="match status" value="1"/>
</dbReference>
<keyword evidence="2" id="KW-0472">Membrane</keyword>
<comment type="subcellular location">
    <subcellularLocation>
        <location evidence="2">Cell outer membrane</location>
        <topology evidence="2">Lipid-anchor</topology>
    </subcellularLocation>
</comment>
<sequence>MGPVRQLASAAALLFCAACAPLGPEFQEPESDWLATWQPTLYGQVTDPDPAWEAALTQWWQRFEDPRLAALIDHARRANPGLRSAGLRVLEARAALGIASGNRYPQRQRIEGSAAVAGVDNSAGLDPDRTDTSASLGLSLAWELDFWGRFRRAVESAEAASFATITAQRDAQLLLTAEVAARYYGYKTTLRRIRVARQNVAVQARSLEITTRLFDEGQTAELDLQQAKVQYLSTRAGIPSLEIALARQRNALAALLGRPPGDIPGLDTIDDSLPAVAPQAIPALPARLLARRPDVRTAAWQAAAQSARIGIAAAELYPAIGLAGSIGWSGSSLALAPDRTVLAAGPTLRWNILNYGRLENAVRIEDARLQQALEGYRAAVLTAAREIDDAAVQVVKTAERQGDLDASLTAAERSLALATRRYQEGYSGFQRVLDAQRALAAQADRAIGNQGDHLQAVIRLYAALGGGWETATADTLLPAETQEALRARGAWDKHLDAAPAEPHEP</sequence>
<protein>
    <submittedName>
        <fullName evidence="3">Outer membrane efflux family protein</fullName>
    </submittedName>
</protein>
<dbReference type="Pfam" id="PF02321">
    <property type="entry name" value="OEP"/>
    <property type="match status" value="2"/>
</dbReference>
<keyword evidence="2" id="KW-0564">Palmitate</keyword>
<dbReference type="GO" id="GO:0015562">
    <property type="term" value="F:efflux transmembrane transporter activity"/>
    <property type="evidence" value="ECO:0007669"/>
    <property type="project" value="InterPro"/>
</dbReference>
<name>A0A095VPK9_9GAMM</name>
<dbReference type="InterPro" id="IPR003423">
    <property type="entry name" value="OMP_efflux"/>
</dbReference>
<feature type="chain" id="PRO_5001433445" evidence="2">
    <location>
        <begin position="21"/>
        <end position="505"/>
    </location>
</feature>
<comment type="similarity">
    <text evidence="1 2">Belongs to the outer membrane factor (OMF) (TC 1.B.17) family.</text>
</comment>
<dbReference type="OrthoDB" id="9770517at2"/>
<keyword evidence="2" id="KW-0449">Lipoprotein</keyword>
<dbReference type="NCBIfam" id="TIGR01845">
    <property type="entry name" value="outer_NodT"/>
    <property type="match status" value="1"/>
</dbReference>
<dbReference type="HOGENOM" id="CLU_012817_13_0_6"/>
<feature type="signal peptide" evidence="2">
    <location>
        <begin position="1"/>
        <end position="20"/>
    </location>
</feature>
<dbReference type="GO" id="GO:0009279">
    <property type="term" value="C:cell outer membrane"/>
    <property type="evidence" value="ECO:0007669"/>
    <property type="project" value="UniProtKB-SubCell"/>
</dbReference>
<dbReference type="Gene3D" id="1.20.1600.10">
    <property type="entry name" value="Outer membrane efflux proteins (OEP)"/>
    <property type="match status" value="1"/>
</dbReference>